<dbReference type="InterPro" id="IPR039164">
    <property type="entry name" value="UBR1-like"/>
</dbReference>
<comment type="function">
    <text evidence="5">Ubiquitin ligase protein which is a component of the N-end rule pathway. Recognizes and binds to proteins bearing specific N-terminal residues that are destabilizing according to the N-end rule, leading to their ubiquitination and subsequent degradation.</text>
</comment>
<comment type="catalytic activity">
    <reaction evidence="5">
        <text>S-ubiquitinyl-[E2 ubiquitin-conjugating enzyme]-L-cysteine + [acceptor protein]-L-lysine = [E2 ubiquitin-conjugating enzyme]-L-cysteine + N(6)-ubiquitinyl-[acceptor protein]-L-lysine.</text>
        <dbReference type="EC" id="2.3.2.27"/>
    </reaction>
</comment>
<evidence type="ECO:0000256" key="4">
    <source>
        <dbReference type="PROSITE-ProRule" id="PRU00508"/>
    </source>
</evidence>
<feature type="compositionally biased region" description="Polar residues" evidence="6">
    <location>
        <begin position="1166"/>
        <end position="1185"/>
    </location>
</feature>
<feature type="domain" description="UBR-type" evidence="7">
    <location>
        <begin position="121"/>
        <end position="191"/>
    </location>
</feature>
<feature type="region of interest" description="Disordered" evidence="6">
    <location>
        <begin position="1132"/>
        <end position="1185"/>
    </location>
</feature>
<feature type="compositionally biased region" description="Polar residues" evidence="6">
    <location>
        <begin position="520"/>
        <end position="540"/>
    </location>
</feature>
<dbReference type="PROSITE" id="PS51157">
    <property type="entry name" value="ZF_UBR"/>
    <property type="match status" value="1"/>
</dbReference>
<evidence type="ECO:0000256" key="1">
    <source>
        <dbReference type="ARBA" id="ARBA00022723"/>
    </source>
</evidence>
<evidence type="ECO:0000259" key="7">
    <source>
        <dbReference type="PROSITE" id="PS51157"/>
    </source>
</evidence>
<keyword evidence="5" id="KW-0808">Transferase</keyword>
<keyword evidence="1 5" id="KW-0479">Metal-binding</keyword>
<reference evidence="8 9" key="1">
    <citation type="journal article" date="2021" name="BMC Genomics">
        <title>Datura genome reveals duplications of psychoactive alkaloid biosynthetic genes and high mutation rate following tissue culture.</title>
        <authorList>
            <person name="Rajewski A."/>
            <person name="Carter-House D."/>
            <person name="Stajich J."/>
            <person name="Litt A."/>
        </authorList>
    </citation>
    <scope>NUCLEOTIDE SEQUENCE [LARGE SCALE GENOMIC DNA]</scope>
    <source>
        <strain evidence="8">AR-01</strain>
    </source>
</reference>
<evidence type="ECO:0000256" key="2">
    <source>
        <dbReference type="ARBA" id="ARBA00022771"/>
    </source>
</evidence>
<evidence type="ECO:0000313" key="8">
    <source>
        <dbReference type="EMBL" id="MCD7472693.1"/>
    </source>
</evidence>
<name>A0ABS8TNX8_DATST</name>
<comment type="similarity">
    <text evidence="5">Belongs to the E3 ubiquitin-protein ligase UBR1-like family.</text>
</comment>
<evidence type="ECO:0000256" key="5">
    <source>
        <dbReference type="RuleBase" id="RU366018"/>
    </source>
</evidence>
<protein>
    <recommendedName>
        <fullName evidence="5">E3 ubiquitin-protein ligase</fullName>
        <ecNumber evidence="5">2.3.2.27</ecNumber>
    </recommendedName>
</protein>
<evidence type="ECO:0000256" key="3">
    <source>
        <dbReference type="ARBA" id="ARBA00022833"/>
    </source>
</evidence>
<gene>
    <name evidence="8" type="ORF">HAX54_014021</name>
</gene>
<keyword evidence="2 5" id="KW-0863">Zinc-finger</keyword>
<evidence type="ECO:0000313" key="9">
    <source>
        <dbReference type="Proteomes" id="UP000823775"/>
    </source>
</evidence>
<dbReference type="Pfam" id="PF22960">
    <property type="entry name" value="WHD_UBR1"/>
    <property type="match status" value="1"/>
</dbReference>
<dbReference type="InterPro" id="IPR036390">
    <property type="entry name" value="WH_DNA-bd_sf"/>
</dbReference>
<dbReference type="Proteomes" id="UP000823775">
    <property type="component" value="Unassembled WGS sequence"/>
</dbReference>
<keyword evidence="9" id="KW-1185">Reference proteome</keyword>
<dbReference type="CDD" id="cd19673">
    <property type="entry name" value="UBR-box_UBR3"/>
    <property type="match status" value="1"/>
</dbReference>
<dbReference type="InterPro" id="IPR055194">
    <property type="entry name" value="UBR1-like_WH"/>
</dbReference>
<dbReference type="Gene3D" id="2.10.110.30">
    <property type="match status" value="1"/>
</dbReference>
<accession>A0ABS8TNX8</accession>
<feature type="zinc finger region" description="UBR-type" evidence="4">
    <location>
        <begin position="121"/>
        <end position="191"/>
    </location>
</feature>
<feature type="region of interest" description="Disordered" evidence="6">
    <location>
        <begin position="509"/>
        <end position="551"/>
    </location>
</feature>
<dbReference type="EMBL" id="JACEIK010001863">
    <property type="protein sequence ID" value="MCD7472693.1"/>
    <property type="molecule type" value="Genomic_DNA"/>
</dbReference>
<comment type="caution">
    <text evidence="8">The sequence shown here is derived from an EMBL/GenBank/DDBJ whole genome shotgun (WGS) entry which is preliminary data.</text>
</comment>
<organism evidence="8 9">
    <name type="scientific">Datura stramonium</name>
    <name type="common">Jimsonweed</name>
    <name type="synonym">Common thornapple</name>
    <dbReference type="NCBI Taxonomy" id="4076"/>
    <lineage>
        <taxon>Eukaryota</taxon>
        <taxon>Viridiplantae</taxon>
        <taxon>Streptophyta</taxon>
        <taxon>Embryophyta</taxon>
        <taxon>Tracheophyta</taxon>
        <taxon>Spermatophyta</taxon>
        <taxon>Magnoliopsida</taxon>
        <taxon>eudicotyledons</taxon>
        <taxon>Gunneridae</taxon>
        <taxon>Pentapetalae</taxon>
        <taxon>asterids</taxon>
        <taxon>lamiids</taxon>
        <taxon>Solanales</taxon>
        <taxon>Solanaceae</taxon>
        <taxon>Solanoideae</taxon>
        <taxon>Datureae</taxon>
        <taxon>Datura</taxon>
    </lineage>
</organism>
<keyword evidence="3 5" id="KW-0862">Zinc</keyword>
<dbReference type="PANTHER" id="PTHR21497:SF50">
    <property type="entry name" value="E3 UBIQUITIN-PROTEIN LIGASE"/>
    <property type="match status" value="1"/>
</dbReference>
<feature type="compositionally biased region" description="Basic and acidic residues" evidence="6">
    <location>
        <begin position="1150"/>
        <end position="1165"/>
    </location>
</feature>
<dbReference type="PANTHER" id="PTHR21497">
    <property type="entry name" value="UBIQUITIN LIGASE E3 ALPHA-RELATED"/>
    <property type="match status" value="1"/>
</dbReference>
<dbReference type="InterPro" id="IPR003126">
    <property type="entry name" value="Znf_UBR"/>
</dbReference>
<comment type="pathway">
    <text evidence="5">Protein modification; protein ubiquitination.</text>
</comment>
<dbReference type="EC" id="2.3.2.27" evidence="5"/>
<evidence type="ECO:0000256" key="6">
    <source>
        <dbReference type="SAM" id="MobiDB-lite"/>
    </source>
</evidence>
<sequence>MFGMEIDTSPEPIMATPQELILQRLENAGVPAETLVHRQPGLIVYVKNNKSHIEELVSALLPTNEEVMDSIIDMQTDSPKSTGSSAIKDLFQESMIWLQWLMFEGEPRRALDHLANTGQRGVCGAVWGNNDIAYRCRTCEHDPTCAICVPCFQNGNHKDHDYSIIYTGGGCCDCGDVTAWKREGFCSEHKGAEQIQPLPEECANSFGPVLDSLLSCWRKGLLFAESISEQSPRLNSHATEYKGITDELTSAVVEMLLDFCKDSESLLSFISRRVFSSEGLLDVLLRAERFMIDGDIVRKLHELLLKMLGEPQFKYEFAKVFLRYYPTVVNEAIKESNDTVFKKYPLLSTFSVQIFTVPTLTPRLVKEMNLLAMLLDCLGDILISCAGENGRLKVIKWGNLYETTLRVVEDIRFVMSHSVVPRYVTRDRRDILRTWMKLLTFVQGMNPQKRETGIHVEDEGENMHLPFVLGHTIANIHSLLVGGAFSISSTEDADDAMFNTHIQDFEDQDSQRHAKVGRLSQESSVSSVAGRSPLEQASRTPESKSDSSPVPSSVLWLTFECLKAIENWLGVDNTSGPLLHILSPKTSSSPGNNFFALKRTLSNFSRGRQIIRPHTPSDGIGLPSSTEGCNKLYSYSSLNGGVALKSGQNFAQETANFDGSDNSMLQINYAPELEALRVLSLSDWPDIAYKVSLQDISVHIPLHRLLSMVLQRALRQCYGETALGGGCSNSSSAIYHDFFGHILGSCHPLGFSAFIMEHALRIKVFCAQVHAGMWRRNGDAAILSCEWYRSVRWSEQGLELDLFLLQCCAALGPADPYVTRILERFELSDYLSLNLERSNEYEPTIVQEMLTLIIQIVKERRFSGLSPSECLQRELIYKLSTGDATRSQLVKSLPRDLSKIDRLQEVLDRIAAYSNPSGMNQGMYKLRTPYWKELDLYHPRWNSKELQVAEERYMQFCNESALTSQLPKWTKIYPPLGGIAKIATCKTVLQIVRAVVFYAVFSDKSNASRAPDGVLLTALHLLSLALDICYMHRGSGDRSCYGEDVIPILALASEELSLSKYGDQSLLSLLVLLMRKYREENNFVEAGIFNLSSFIGSLLKKIAELQFGCKIKLQDLAPEVVNQLSLSVSTGDTNNLESVSDSDKRKAKARERQAAIMESKRKTENASEVLTAQGRDSSNSEAESL</sequence>
<dbReference type="Pfam" id="PF02207">
    <property type="entry name" value="zf-UBR"/>
    <property type="match status" value="1"/>
</dbReference>
<dbReference type="SMART" id="SM00396">
    <property type="entry name" value="ZnF_UBR1"/>
    <property type="match status" value="1"/>
</dbReference>
<dbReference type="SUPFAM" id="SSF46785">
    <property type="entry name" value="Winged helix' DNA-binding domain"/>
    <property type="match status" value="1"/>
</dbReference>
<keyword evidence="5" id="KW-0833">Ubl conjugation pathway</keyword>
<proteinExistence type="inferred from homology"/>